<sequence length="100" mass="11374">MRNPEFGSFFLQFLEWGDRSRVRVFVEGEESESLWGMEEKRTDEERGKGLQDDGRTQTPVLGATGGGVHLNDPMKRVELMLEKKYDPRGPHANGTYGKLS</sequence>
<dbReference type="EMBL" id="BMAW01045119">
    <property type="protein sequence ID" value="GFS48143.1"/>
    <property type="molecule type" value="Genomic_DNA"/>
</dbReference>
<evidence type="ECO:0000256" key="1">
    <source>
        <dbReference type="SAM" id="MobiDB-lite"/>
    </source>
</evidence>
<name>A0A8X6ME45_NEPPI</name>
<evidence type="ECO:0000313" key="2">
    <source>
        <dbReference type="EMBL" id="GFS48143.1"/>
    </source>
</evidence>
<gene>
    <name evidence="2" type="ORF">NPIL_392001</name>
    <name evidence="3" type="ORF">NPIL_434431</name>
</gene>
<comment type="caution">
    <text evidence="2">The sequence shown here is derived from an EMBL/GenBank/DDBJ whole genome shotgun (WGS) entry which is preliminary data.</text>
</comment>
<dbReference type="EMBL" id="BMAW01078881">
    <property type="protein sequence ID" value="GFU12929.1"/>
    <property type="molecule type" value="Genomic_DNA"/>
</dbReference>
<dbReference type="AlphaFoldDB" id="A0A8X6ME45"/>
<organism evidence="2 4">
    <name type="scientific">Nephila pilipes</name>
    <name type="common">Giant wood spider</name>
    <name type="synonym">Nephila maculata</name>
    <dbReference type="NCBI Taxonomy" id="299642"/>
    <lineage>
        <taxon>Eukaryota</taxon>
        <taxon>Metazoa</taxon>
        <taxon>Ecdysozoa</taxon>
        <taxon>Arthropoda</taxon>
        <taxon>Chelicerata</taxon>
        <taxon>Arachnida</taxon>
        <taxon>Araneae</taxon>
        <taxon>Araneomorphae</taxon>
        <taxon>Entelegynae</taxon>
        <taxon>Araneoidea</taxon>
        <taxon>Nephilidae</taxon>
        <taxon>Nephila</taxon>
    </lineage>
</organism>
<feature type="compositionally biased region" description="Basic and acidic residues" evidence="1">
    <location>
        <begin position="37"/>
        <end position="55"/>
    </location>
</feature>
<accession>A0A8X6ME45</accession>
<evidence type="ECO:0000313" key="4">
    <source>
        <dbReference type="Proteomes" id="UP000887013"/>
    </source>
</evidence>
<proteinExistence type="predicted"/>
<keyword evidence="4" id="KW-1185">Reference proteome</keyword>
<dbReference type="Proteomes" id="UP000887013">
    <property type="component" value="Unassembled WGS sequence"/>
</dbReference>
<reference evidence="2" key="1">
    <citation type="submission" date="2020-08" db="EMBL/GenBank/DDBJ databases">
        <title>Multicomponent nature underlies the extraordinary mechanical properties of spider dragline silk.</title>
        <authorList>
            <person name="Kono N."/>
            <person name="Nakamura H."/>
            <person name="Mori M."/>
            <person name="Yoshida Y."/>
            <person name="Ohtoshi R."/>
            <person name="Malay A.D."/>
            <person name="Moran D.A.P."/>
            <person name="Tomita M."/>
            <person name="Numata K."/>
            <person name="Arakawa K."/>
        </authorList>
    </citation>
    <scope>NUCLEOTIDE SEQUENCE</scope>
</reference>
<feature type="region of interest" description="Disordered" evidence="1">
    <location>
        <begin position="35"/>
        <end position="69"/>
    </location>
</feature>
<evidence type="ECO:0000313" key="3">
    <source>
        <dbReference type="EMBL" id="GFU12929.1"/>
    </source>
</evidence>
<protein>
    <submittedName>
        <fullName evidence="2">Uncharacterized protein</fullName>
    </submittedName>
</protein>